<dbReference type="Pfam" id="PF11736">
    <property type="entry name" value="DUF3299"/>
    <property type="match status" value="1"/>
</dbReference>
<accession>A0ABS6MV84</accession>
<feature type="chain" id="PRO_5047016347" evidence="1">
    <location>
        <begin position="19"/>
        <end position="173"/>
    </location>
</feature>
<keyword evidence="3" id="KW-1185">Reference proteome</keyword>
<comment type="caution">
    <text evidence="2">The sequence shown here is derived from an EMBL/GenBank/DDBJ whole genome shotgun (WGS) entry which is preliminary data.</text>
</comment>
<evidence type="ECO:0000313" key="3">
    <source>
        <dbReference type="Proteomes" id="UP000813068"/>
    </source>
</evidence>
<sequence>MRLPFVVCLSLIATLSHAAPEEVDWLDLLPAEDLDAMLAMPEIGHDGSEGDSTFYAPGGLKQQPNLPAVMYSTRTVAELDEQALSLVGYPVPLERETGSALQRFFLLPYPGACKHLPPPPPNQIVLVSYPAGIAVADPYVPLRVSGTLKIQAQGDAAYTLDADSVGAVEEIEL</sequence>
<reference evidence="2 3" key="1">
    <citation type="submission" date="2021-06" db="EMBL/GenBank/DDBJ databases">
        <title>Differences between aerobic and microaerobic xylene degrading microbial communities.</title>
        <authorList>
            <person name="Banerjee S."/>
            <person name="Tancsics A."/>
        </authorList>
    </citation>
    <scope>NUCLEOTIDE SEQUENCE [LARGE SCALE GENOMIC DNA]</scope>
    <source>
        <strain evidence="2 3">MAP12</strain>
    </source>
</reference>
<name>A0ABS6MV84_9GAMM</name>
<dbReference type="Proteomes" id="UP000813068">
    <property type="component" value="Unassembled WGS sequence"/>
</dbReference>
<organism evidence="2 3">
    <name type="scientific">Geopseudomonas aromaticivorans</name>
    <dbReference type="NCBI Taxonomy" id="2849492"/>
    <lineage>
        <taxon>Bacteria</taxon>
        <taxon>Pseudomonadati</taxon>
        <taxon>Pseudomonadota</taxon>
        <taxon>Gammaproteobacteria</taxon>
        <taxon>Pseudomonadales</taxon>
        <taxon>Pseudomonadaceae</taxon>
        <taxon>Geopseudomonas</taxon>
    </lineage>
</organism>
<dbReference type="EMBL" id="JAHRGL010000015">
    <property type="protein sequence ID" value="MBV2132465.1"/>
    <property type="molecule type" value="Genomic_DNA"/>
</dbReference>
<dbReference type="InterPro" id="IPR021727">
    <property type="entry name" value="DUF3299"/>
</dbReference>
<gene>
    <name evidence="2" type="ORF">KRX52_06560</name>
</gene>
<evidence type="ECO:0000313" key="2">
    <source>
        <dbReference type="EMBL" id="MBV2132465.1"/>
    </source>
</evidence>
<feature type="signal peptide" evidence="1">
    <location>
        <begin position="1"/>
        <end position="18"/>
    </location>
</feature>
<protein>
    <submittedName>
        <fullName evidence="2">DUF3299 domain-containing protein</fullName>
    </submittedName>
</protein>
<evidence type="ECO:0000256" key="1">
    <source>
        <dbReference type="SAM" id="SignalP"/>
    </source>
</evidence>
<proteinExistence type="predicted"/>
<dbReference type="RefSeq" id="WP_217680704.1">
    <property type="nucleotide sequence ID" value="NZ_JAHRGL010000015.1"/>
</dbReference>
<keyword evidence="1" id="KW-0732">Signal</keyword>